<dbReference type="GO" id="GO:0005509">
    <property type="term" value="F:calcium ion binding"/>
    <property type="evidence" value="ECO:0007669"/>
    <property type="project" value="InterPro"/>
</dbReference>
<keyword evidence="1" id="KW-0106">Calcium</keyword>
<comment type="caution">
    <text evidence="4">The sequence shown here is derived from an EMBL/GenBank/DDBJ whole genome shotgun (WGS) entry which is preliminary data.</text>
</comment>
<feature type="region of interest" description="Disordered" evidence="2">
    <location>
        <begin position="441"/>
        <end position="498"/>
    </location>
</feature>
<evidence type="ECO:0000259" key="3">
    <source>
        <dbReference type="PROSITE" id="PS50222"/>
    </source>
</evidence>
<keyword evidence="5" id="KW-1185">Reference proteome</keyword>
<dbReference type="SUPFAM" id="SSF47473">
    <property type="entry name" value="EF-hand"/>
    <property type="match status" value="1"/>
</dbReference>
<gene>
    <name evidence="4" type="ORF">PPROV_000563200</name>
</gene>
<accession>A0A830HJ44</accession>
<dbReference type="AlphaFoldDB" id="A0A830HJ44"/>
<dbReference type="PROSITE" id="PS00018">
    <property type="entry name" value="EF_HAND_1"/>
    <property type="match status" value="1"/>
</dbReference>
<dbReference type="CDD" id="cd00051">
    <property type="entry name" value="EFh"/>
    <property type="match status" value="1"/>
</dbReference>
<evidence type="ECO:0000313" key="4">
    <source>
        <dbReference type="EMBL" id="GHP06888.1"/>
    </source>
</evidence>
<dbReference type="InterPro" id="IPR011992">
    <property type="entry name" value="EF-hand-dom_pair"/>
</dbReference>
<reference evidence="4" key="1">
    <citation type="submission" date="2020-10" db="EMBL/GenBank/DDBJ databases">
        <title>Unveiling of a novel bifunctional photoreceptor, Dualchrome1, isolated from a cosmopolitan green alga.</title>
        <authorList>
            <person name="Suzuki S."/>
            <person name="Kawachi M."/>
        </authorList>
    </citation>
    <scope>NUCLEOTIDE SEQUENCE</scope>
    <source>
        <strain evidence="4">NIES 2893</strain>
    </source>
</reference>
<dbReference type="EMBL" id="BNJQ01000014">
    <property type="protein sequence ID" value="GHP06888.1"/>
    <property type="molecule type" value="Genomic_DNA"/>
</dbReference>
<dbReference type="Gene3D" id="1.10.238.10">
    <property type="entry name" value="EF-hand"/>
    <property type="match status" value="1"/>
</dbReference>
<evidence type="ECO:0000313" key="5">
    <source>
        <dbReference type="Proteomes" id="UP000660262"/>
    </source>
</evidence>
<feature type="compositionally biased region" description="Low complexity" evidence="2">
    <location>
        <begin position="459"/>
        <end position="481"/>
    </location>
</feature>
<dbReference type="InterPro" id="IPR018247">
    <property type="entry name" value="EF_Hand_1_Ca_BS"/>
</dbReference>
<dbReference type="Proteomes" id="UP000660262">
    <property type="component" value="Unassembled WGS sequence"/>
</dbReference>
<dbReference type="PROSITE" id="PS50222">
    <property type="entry name" value="EF_HAND_2"/>
    <property type="match status" value="1"/>
</dbReference>
<feature type="compositionally biased region" description="Pro residues" evidence="2">
    <location>
        <begin position="489"/>
        <end position="498"/>
    </location>
</feature>
<dbReference type="InterPro" id="IPR002048">
    <property type="entry name" value="EF_hand_dom"/>
</dbReference>
<feature type="compositionally biased region" description="Polar residues" evidence="2">
    <location>
        <begin position="1"/>
        <end position="29"/>
    </location>
</feature>
<name>A0A830HJ44_9CHLO</name>
<evidence type="ECO:0000256" key="2">
    <source>
        <dbReference type="SAM" id="MobiDB-lite"/>
    </source>
</evidence>
<feature type="domain" description="EF-hand" evidence="3">
    <location>
        <begin position="90"/>
        <end position="125"/>
    </location>
</feature>
<evidence type="ECO:0000256" key="1">
    <source>
        <dbReference type="ARBA" id="ARBA00022837"/>
    </source>
</evidence>
<organism evidence="4 5">
    <name type="scientific">Pycnococcus provasolii</name>
    <dbReference type="NCBI Taxonomy" id="41880"/>
    <lineage>
        <taxon>Eukaryota</taxon>
        <taxon>Viridiplantae</taxon>
        <taxon>Chlorophyta</taxon>
        <taxon>Pseudoscourfieldiophyceae</taxon>
        <taxon>Pseudoscourfieldiales</taxon>
        <taxon>Pycnococcaceae</taxon>
        <taxon>Pycnococcus</taxon>
    </lineage>
</organism>
<feature type="region of interest" description="Disordered" evidence="2">
    <location>
        <begin position="1"/>
        <end position="41"/>
    </location>
</feature>
<protein>
    <recommendedName>
        <fullName evidence="3">EF-hand domain-containing protein</fullName>
    </recommendedName>
</protein>
<proteinExistence type="predicted"/>
<sequence>MSLTTVRSPNSAGTSPTALSGSPRQQATPANGLATPASADATQDTPSFLLTFRDRATISQKHQNACASHDTNTFMRKRGRSVRPKELTPAQVREARQWFDLLDSDGNGDLDVDEITYALRAIQLDVSRHDVVAMLEQVELNETQSLAFADFLVMISAALNNDGDESNISSALGAQGKTFAEAAQAAQRKQFLEHIMKGGMTRKRAIRERLIMLKDTPALAQEASDTFDLAKRNALAMLHKYANKNDPNAHADEDVNALDMNGIDVPPAVILMELVEIWKVRRKEAEKALDAVNDESSDDDVPTISRSVTRAPSFMQSLHYDPNEIPKASIMPHVGRRSVFMKRRDLSHFAASPRFDSDEIDRALRRKLPSLGAYRAKSDGALSDGHTMVEWSEAAMKERELQAKRRMETLLASANRGKKSSRTMSTTPAYTATPRDHVSFARREHDSSSTRHVGMSNALMSPRMPLSSRRSPPVPLLKLPSHAADKLTPRPPHAVPHPSPRHIMQHRGQARHLHDSLTGASSVLTGPLGVV</sequence>